<dbReference type="InterPro" id="IPR034279">
    <property type="entry name" value="CuRO_3_CopA"/>
</dbReference>
<dbReference type="eggNOG" id="COG2132">
    <property type="taxonomic scope" value="Bacteria"/>
</dbReference>
<organism evidence="8 9">
    <name type="scientific">Paenirhodobacter enshiensis</name>
    <dbReference type="NCBI Taxonomy" id="1105367"/>
    <lineage>
        <taxon>Bacteria</taxon>
        <taxon>Pseudomonadati</taxon>
        <taxon>Pseudomonadota</taxon>
        <taxon>Alphaproteobacteria</taxon>
        <taxon>Rhodobacterales</taxon>
        <taxon>Rhodobacter group</taxon>
        <taxon>Paenirhodobacter</taxon>
    </lineage>
</organism>
<dbReference type="EMBL" id="JFZB01000002">
    <property type="protein sequence ID" value="KFI30135.1"/>
    <property type="molecule type" value="Genomic_DNA"/>
</dbReference>
<evidence type="ECO:0000256" key="4">
    <source>
        <dbReference type="SAM" id="SignalP"/>
    </source>
</evidence>
<feature type="domain" description="Plastocyanin-like" evidence="6">
    <location>
        <begin position="400"/>
        <end position="516"/>
    </location>
</feature>
<dbReference type="GO" id="GO:0005507">
    <property type="term" value="F:copper ion binding"/>
    <property type="evidence" value="ECO:0007669"/>
    <property type="project" value="InterPro"/>
</dbReference>
<dbReference type="PANTHER" id="PTHR11709:SF394">
    <property type="entry name" value="FI03373P-RELATED"/>
    <property type="match status" value="1"/>
</dbReference>
<keyword evidence="2" id="KW-0560">Oxidoreductase</keyword>
<dbReference type="CDD" id="cd13896">
    <property type="entry name" value="CuRO_3_CopA"/>
    <property type="match status" value="1"/>
</dbReference>
<evidence type="ECO:0000259" key="6">
    <source>
        <dbReference type="Pfam" id="PF07731"/>
    </source>
</evidence>
<dbReference type="CDD" id="cd13865">
    <property type="entry name" value="CuRO_1_LCC_like_3"/>
    <property type="match status" value="1"/>
</dbReference>
<dbReference type="InterPro" id="IPR011707">
    <property type="entry name" value="Cu-oxidase-like_N"/>
</dbReference>
<keyword evidence="9" id="KW-1185">Reference proteome</keyword>
<feature type="domain" description="Plastocyanin-like" evidence="7">
    <location>
        <begin position="39"/>
        <end position="147"/>
    </location>
</feature>
<comment type="caution">
    <text evidence="8">The sequence shown here is derived from an EMBL/GenBank/DDBJ whole genome shotgun (WGS) entry which is preliminary data.</text>
</comment>
<proteinExistence type="predicted"/>
<dbReference type="InterPro" id="IPR008972">
    <property type="entry name" value="Cupredoxin"/>
</dbReference>
<evidence type="ECO:0000259" key="5">
    <source>
        <dbReference type="Pfam" id="PF00394"/>
    </source>
</evidence>
<accession>A0A086Y785</accession>
<dbReference type="GO" id="GO:0016491">
    <property type="term" value="F:oxidoreductase activity"/>
    <property type="evidence" value="ECO:0007669"/>
    <property type="project" value="UniProtKB-KW"/>
</dbReference>
<dbReference type="PANTHER" id="PTHR11709">
    <property type="entry name" value="MULTI-COPPER OXIDASE"/>
    <property type="match status" value="1"/>
</dbReference>
<keyword evidence="1" id="KW-0479">Metal-binding</keyword>
<dbReference type="PROSITE" id="PS00080">
    <property type="entry name" value="MULTICOPPER_OXIDASE2"/>
    <property type="match status" value="1"/>
</dbReference>
<name>A0A086Y785_9RHOB</name>
<protein>
    <submittedName>
        <fullName evidence="8">Copper oxidase</fullName>
    </submittedName>
</protein>
<keyword evidence="3" id="KW-0186">Copper</keyword>
<evidence type="ECO:0000256" key="3">
    <source>
        <dbReference type="ARBA" id="ARBA00023008"/>
    </source>
</evidence>
<sequence length="517" mass="54808">MTRFSRRGFLAASAALSASLAVPARLRAAPEGFSLTATTRTIEVNGRAATVMGLLNAQGRPGLTLAPGERFRTALSNALDIDTIVHWHGQIPPNAQDGVPNTNPMLKPGETRAYDFAPRPGMFWMHSHLPEQEIGLLAAPLIVHRPEDISEDRQEVVMFLHDFSFLTPQEVLARVTGGTAPDHMTMDHSAPPAGGMAAMPGMGGMSGHSMQGGAMSGMQGMGNMSGSGMAGMNMSGSGMGSGMGMAMDLNDFDFDAYLANDRTLDDPDVIRTEPGGRIRLRVLNAAAMTAFWIDLGGVTGHLVAVDGEPVVPLAGTRFSAAPAQRLDIELEMPTDGKALPVLALREGARERTGIVLAPKGAAIPRIAALSDTAHPAVSGDMRQESALSALTPLAARPVQAARTVMLSGSMQPYVWTIDGRTWENRQPVAVTSGDRVELTFHNMSMMAHPMHLHGHVFQVVALNGKRFSGAMRDTVHVPAMGSVTIAFDAGEAAPWMLHCHHMGHLATGMMTELAVSA</sequence>
<dbReference type="Proteomes" id="UP000028824">
    <property type="component" value="Unassembled WGS sequence"/>
</dbReference>
<evidence type="ECO:0000259" key="7">
    <source>
        <dbReference type="Pfam" id="PF07732"/>
    </source>
</evidence>
<feature type="chain" id="PRO_5001817499" evidence="4">
    <location>
        <begin position="29"/>
        <end position="517"/>
    </location>
</feature>
<evidence type="ECO:0000256" key="2">
    <source>
        <dbReference type="ARBA" id="ARBA00023002"/>
    </source>
</evidence>
<dbReference type="AlphaFoldDB" id="A0A086Y785"/>
<feature type="signal peptide" evidence="4">
    <location>
        <begin position="1"/>
        <end position="28"/>
    </location>
</feature>
<evidence type="ECO:0000313" key="9">
    <source>
        <dbReference type="Proteomes" id="UP000028824"/>
    </source>
</evidence>
<evidence type="ECO:0000256" key="1">
    <source>
        <dbReference type="ARBA" id="ARBA00022723"/>
    </source>
</evidence>
<dbReference type="InterPro" id="IPR001117">
    <property type="entry name" value="Cu-oxidase_2nd"/>
</dbReference>
<dbReference type="Pfam" id="PF00394">
    <property type="entry name" value="Cu-oxidase"/>
    <property type="match status" value="1"/>
</dbReference>
<keyword evidence="4" id="KW-0732">Signal</keyword>
<reference evidence="8 9" key="1">
    <citation type="submission" date="2014-03" db="EMBL/GenBank/DDBJ databases">
        <title>Genome of Paenirhodobacter enshiensis DW2-9.</title>
        <authorList>
            <person name="Wang D."/>
            <person name="Wang G."/>
        </authorList>
    </citation>
    <scope>NUCLEOTIDE SEQUENCE [LARGE SCALE GENOMIC DNA]</scope>
    <source>
        <strain evidence="8 9">DW2-9</strain>
    </source>
</reference>
<dbReference type="OrthoDB" id="9757546at2"/>
<dbReference type="STRING" id="1105367.CG50_06625"/>
<dbReference type="InterPro" id="IPR011706">
    <property type="entry name" value="Cu-oxidase_C"/>
</dbReference>
<dbReference type="RefSeq" id="WP_036634499.1">
    <property type="nucleotide sequence ID" value="NZ_JFZB01000002.1"/>
</dbReference>
<dbReference type="PROSITE" id="PS51318">
    <property type="entry name" value="TAT"/>
    <property type="match status" value="1"/>
</dbReference>
<dbReference type="Pfam" id="PF07732">
    <property type="entry name" value="Cu-oxidase_3"/>
    <property type="match status" value="1"/>
</dbReference>
<dbReference type="InterPro" id="IPR006311">
    <property type="entry name" value="TAT_signal"/>
</dbReference>
<feature type="domain" description="Plastocyanin-like" evidence="5">
    <location>
        <begin position="257"/>
        <end position="333"/>
    </location>
</feature>
<gene>
    <name evidence="8" type="ORF">CG50_06625</name>
</gene>
<dbReference type="Gene3D" id="2.60.40.420">
    <property type="entry name" value="Cupredoxins - blue copper proteins"/>
    <property type="match status" value="3"/>
</dbReference>
<dbReference type="Pfam" id="PF07731">
    <property type="entry name" value="Cu-oxidase_2"/>
    <property type="match status" value="1"/>
</dbReference>
<dbReference type="SUPFAM" id="SSF49503">
    <property type="entry name" value="Cupredoxins"/>
    <property type="match status" value="3"/>
</dbReference>
<evidence type="ECO:0000313" key="8">
    <source>
        <dbReference type="EMBL" id="KFI30135.1"/>
    </source>
</evidence>
<dbReference type="InterPro" id="IPR045087">
    <property type="entry name" value="Cu-oxidase_fam"/>
</dbReference>
<dbReference type="InterPro" id="IPR002355">
    <property type="entry name" value="Cu_oxidase_Cu_BS"/>
</dbReference>